<proteinExistence type="inferred from homology"/>
<keyword evidence="7" id="KW-1185">Reference proteome</keyword>
<evidence type="ECO:0000313" key="6">
    <source>
        <dbReference type="EMBL" id="VEF00069.1"/>
    </source>
</evidence>
<evidence type="ECO:0000256" key="3">
    <source>
        <dbReference type="ARBA" id="ARBA00023125"/>
    </source>
</evidence>
<dbReference type="SUPFAM" id="SSF53850">
    <property type="entry name" value="Periplasmic binding protein-like II"/>
    <property type="match status" value="1"/>
</dbReference>
<dbReference type="EMBL" id="LR134313">
    <property type="protein sequence ID" value="VEF00069.1"/>
    <property type="molecule type" value="Genomic_DNA"/>
</dbReference>
<accession>A0A448D6N5</accession>
<dbReference type="Proteomes" id="UP000279284">
    <property type="component" value="Chromosome"/>
</dbReference>
<comment type="similarity">
    <text evidence="1">Belongs to the LysR transcriptional regulatory family.</text>
</comment>
<gene>
    <name evidence="6" type="primary">gcvA_2</name>
    <name evidence="6" type="ORF">NCTC10296_00670</name>
</gene>
<evidence type="ECO:0000256" key="4">
    <source>
        <dbReference type="ARBA" id="ARBA00023163"/>
    </source>
</evidence>
<organism evidence="6 7">
    <name type="scientific">Neisseria canis</name>
    <dbReference type="NCBI Taxonomy" id="493"/>
    <lineage>
        <taxon>Bacteria</taxon>
        <taxon>Pseudomonadati</taxon>
        <taxon>Pseudomonadota</taxon>
        <taxon>Betaproteobacteria</taxon>
        <taxon>Neisseriales</taxon>
        <taxon>Neisseriaceae</taxon>
        <taxon>Neisseria</taxon>
    </lineage>
</organism>
<dbReference type="AlphaFoldDB" id="A0A448D6N5"/>
<reference evidence="6 7" key="1">
    <citation type="submission" date="2018-12" db="EMBL/GenBank/DDBJ databases">
        <authorList>
            <consortium name="Pathogen Informatics"/>
        </authorList>
    </citation>
    <scope>NUCLEOTIDE SEQUENCE [LARGE SCALE GENOMIC DNA]</scope>
    <source>
        <strain evidence="6 7">NCTC10296</strain>
    </source>
</reference>
<dbReference type="Gene3D" id="3.40.190.10">
    <property type="entry name" value="Periplasmic binding protein-like II"/>
    <property type="match status" value="2"/>
</dbReference>
<dbReference type="PROSITE" id="PS50931">
    <property type="entry name" value="HTH_LYSR"/>
    <property type="match status" value="1"/>
</dbReference>
<dbReference type="InterPro" id="IPR036390">
    <property type="entry name" value="WH_DNA-bd_sf"/>
</dbReference>
<evidence type="ECO:0000259" key="5">
    <source>
        <dbReference type="PROSITE" id="PS50931"/>
    </source>
</evidence>
<dbReference type="SUPFAM" id="SSF46785">
    <property type="entry name" value="Winged helix' DNA-binding domain"/>
    <property type="match status" value="1"/>
</dbReference>
<dbReference type="GO" id="GO:0006351">
    <property type="term" value="P:DNA-templated transcription"/>
    <property type="evidence" value="ECO:0007669"/>
    <property type="project" value="TreeGrafter"/>
</dbReference>
<dbReference type="InterPro" id="IPR005119">
    <property type="entry name" value="LysR_subst-bd"/>
</dbReference>
<dbReference type="GO" id="GO:0043565">
    <property type="term" value="F:sequence-specific DNA binding"/>
    <property type="evidence" value="ECO:0007669"/>
    <property type="project" value="TreeGrafter"/>
</dbReference>
<name>A0A448D6N5_9NEIS</name>
<keyword evidence="2" id="KW-0805">Transcription regulation</keyword>
<evidence type="ECO:0000313" key="7">
    <source>
        <dbReference type="Proteomes" id="UP000279284"/>
    </source>
</evidence>
<dbReference type="PRINTS" id="PR00039">
    <property type="entry name" value="HTHLYSR"/>
</dbReference>
<dbReference type="KEGG" id="nci:NCTC10296_00670"/>
<evidence type="ECO:0000256" key="2">
    <source>
        <dbReference type="ARBA" id="ARBA00023015"/>
    </source>
</evidence>
<dbReference type="InterPro" id="IPR036388">
    <property type="entry name" value="WH-like_DNA-bd_sf"/>
</dbReference>
<dbReference type="PANTHER" id="PTHR30537:SF74">
    <property type="entry name" value="HTH-TYPE TRANSCRIPTIONAL REGULATOR TRPI"/>
    <property type="match status" value="1"/>
</dbReference>
<dbReference type="Pfam" id="PF03466">
    <property type="entry name" value="LysR_substrate"/>
    <property type="match status" value="1"/>
</dbReference>
<feature type="domain" description="HTH lysR-type" evidence="5">
    <location>
        <begin position="7"/>
        <end position="64"/>
    </location>
</feature>
<dbReference type="PANTHER" id="PTHR30537">
    <property type="entry name" value="HTH-TYPE TRANSCRIPTIONAL REGULATOR"/>
    <property type="match status" value="1"/>
</dbReference>
<evidence type="ECO:0000256" key="1">
    <source>
        <dbReference type="ARBA" id="ARBA00009437"/>
    </source>
</evidence>
<dbReference type="InterPro" id="IPR058163">
    <property type="entry name" value="LysR-type_TF_proteobact-type"/>
</dbReference>
<dbReference type="InterPro" id="IPR000847">
    <property type="entry name" value="LysR_HTH_N"/>
</dbReference>
<keyword evidence="3" id="KW-0238">DNA-binding</keyword>
<dbReference type="RefSeq" id="WP_085416087.1">
    <property type="nucleotide sequence ID" value="NZ_CAUJPY010000021.1"/>
</dbReference>
<dbReference type="Gene3D" id="1.10.10.10">
    <property type="entry name" value="Winged helix-like DNA-binding domain superfamily/Winged helix DNA-binding domain"/>
    <property type="match status" value="1"/>
</dbReference>
<keyword evidence="4" id="KW-0804">Transcription</keyword>
<dbReference type="GO" id="GO:0003700">
    <property type="term" value="F:DNA-binding transcription factor activity"/>
    <property type="evidence" value="ECO:0007669"/>
    <property type="project" value="InterPro"/>
</dbReference>
<protein>
    <submittedName>
        <fullName evidence="6">LysR family transcriptional regulator</fullName>
    </submittedName>
</protein>
<dbReference type="OrthoDB" id="9124618at2"/>
<sequence length="279" mass="30977">MEHIKKLPLKALKFFYFAGRYGSLSEAAERLHVTHGAVSKQMKILEAHLGTALFVKQGRSLALSEAGKQLYDSCGYAFEALENTVQKISGARKRDLTVSCEPTLAMKWLIPRIDRFQTGMGVNVVILAAGGEIDFDKHPADIAIRRNDFRWSAGLYAEKLIDEYIGPVHSPGVKSRNRLHTRTRMQAWANWEAAAGQSFDAENDVFFEHFYLSIQAAIAGMGVAVASELMVEAEIGQGILQAPYGFVPDGSAYYALSPTDFSADARVERLVAWLKEEMR</sequence>
<dbReference type="Pfam" id="PF00126">
    <property type="entry name" value="HTH_1"/>
    <property type="match status" value="1"/>
</dbReference>